<protein>
    <submittedName>
        <fullName evidence="1">Uncharacterized protein</fullName>
    </submittedName>
</protein>
<accession>A0A7X0H817</accession>
<dbReference type="EMBL" id="JACHGY010000001">
    <property type="protein sequence ID" value="MBB6430798.1"/>
    <property type="molecule type" value="Genomic_DNA"/>
</dbReference>
<dbReference type="Proteomes" id="UP000541810">
    <property type="component" value="Unassembled WGS sequence"/>
</dbReference>
<evidence type="ECO:0000313" key="1">
    <source>
        <dbReference type="EMBL" id="MBB6430798.1"/>
    </source>
</evidence>
<reference evidence="1 2" key="1">
    <citation type="submission" date="2020-08" db="EMBL/GenBank/DDBJ databases">
        <title>Genomic Encyclopedia of Type Strains, Phase IV (KMG-IV): sequencing the most valuable type-strain genomes for metagenomic binning, comparative biology and taxonomic classification.</title>
        <authorList>
            <person name="Goeker M."/>
        </authorList>
    </citation>
    <scope>NUCLEOTIDE SEQUENCE [LARGE SCALE GENOMIC DNA]</scope>
    <source>
        <strain evidence="1 2">DSM 103725</strain>
    </source>
</reference>
<name>A0A7X0H817_9BACT</name>
<evidence type="ECO:0000313" key="2">
    <source>
        <dbReference type="Proteomes" id="UP000541810"/>
    </source>
</evidence>
<gene>
    <name evidence="1" type="ORF">HNQ40_002604</name>
</gene>
<dbReference type="RefSeq" id="WP_184678292.1">
    <property type="nucleotide sequence ID" value="NZ_JACHGY010000001.1"/>
</dbReference>
<proteinExistence type="predicted"/>
<keyword evidence="2" id="KW-1185">Reference proteome</keyword>
<organism evidence="1 2">
    <name type="scientific">Algisphaera agarilytica</name>
    <dbReference type="NCBI Taxonomy" id="1385975"/>
    <lineage>
        <taxon>Bacteria</taxon>
        <taxon>Pseudomonadati</taxon>
        <taxon>Planctomycetota</taxon>
        <taxon>Phycisphaerae</taxon>
        <taxon>Phycisphaerales</taxon>
        <taxon>Phycisphaeraceae</taxon>
        <taxon>Algisphaera</taxon>
    </lineage>
</organism>
<comment type="caution">
    <text evidence="1">The sequence shown here is derived from an EMBL/GenBank/DDBJ whole genome shotgun (WGS) entry which is preliminary data.</text>
</comment>
<dbReference type="AlphaFoldDB" id="A0A7X0H817"/>
<sequence>MRWSVPDLADVVEAGLRAQSADDDAEQSVYGFDARDELGLHPVVQQAFTRVGFGVWPEQRYPGHWHKKSKAEGLRCDVVLTPDGLPLRDPDVKGTLFGGQPATDADQAYWLEIKTVAQFETSGPFRRYSSELLQPVTKDVKKIWSDGVIRFGGLLLILFTANQEVAEHDLAAWHTRCIDKGYPVGPPAVRGFPITDRIGNGWCAAAVFGVRGV</sequence>